<reference evidence="1 2" key="1">
    <citation type="journal article" date="2010" name="Nature">
        <title>Perigord black truffle genome uncovers evolutionary origins and mechanisms of symbiosis.</title>
        <authorList>
            <person name="Martin F."/>
            <person name="Kohler A."/>
            <person name="Murat C."/>
            <person name="Balestrini R."/>
            <person name="Coutinho P.M."/>
            <person name="Jaillon O."/>
            <person name="Montanini B."/>
            <person name="Morin E."/>
            <person name="Noel B."/>
            <person name="Percudani R."/>
            <person name="Porcel B."/>
            <person name="Rubini A."/>
            <person name="Amicucci A."/>
            <person name="Amselem J."/>
            <person name="Anthouard V."/>
            <person name="Arcioni S."/>
            <person name="Artiguenave F."/>
            <person name="Aury J.M."/>
            <person name="Ballario P."/>
            <person name="Bolchi A."/>
            <person name="Brenna A."/>
            <person name="Brun A."/>
            <person name="Buee M."/>
            <person name="Cantarel B."/>
            <person name="Chevalier G."/>
            <person name="Couloux A."/>
            <person name="Da Silva C."/>
            <person name="Denoeud F."/>
            <person name="Duplessis S."/>
            <person name="Ghignone S."/>
            <person name="Hilselberger B."/>
            <person name="Iotti M."/>
            <person name="Marcais B."/>
            <person name="Mello A."/>
            <person name="Miranda M."/>
            <person name="Pacioni G."/>
            <person name="Quesneville H."/>
            <person name="Riccioni C."/>
            <person name="Ruotolo R."/>
            <person name="Splivallo R."/>
            <person name="Stocchi V."/>
            <person name="Tisserant E."/>
            <person name="Viscomi A.R."/>
            <person name="Zambonelli A."/>
            <person name="Zampieri E."/>
            <person name="Henrissat B."/>
            <person name="Lebrun M.H."/>
            <person name="Paolocci F."/>
            <person name="Bonfante P."/>
            <person name="Ottonello S."/>
            <person name="Wincker P."/>
        </authorList>
    </citation>
    <scope>NUCLEOTIDE SEQUENCE [LARGE SCALE GENOMIC DNA]</scope>
    <source>
        <strain evidence="1 2">Mel28</strain>
    </source>
</reference>
<evidence type="ECO:0000313" key="1">
    <source>
        <dbReference type="EMBL" id="CAZ82732.1"/>
    </source>
</evidence>
<accession>D5GDY9</accession>
<evidence type="ECO:0000313" key="2">
    <source>
        <dbReference type="Proteomes" id="UP000006911"/>
    </source>
</evidence>
<dbReference type="Proteomes" id="UP000006911">
    <property type="component" value="Unassembled WGS sequence"/>
</dbReference>
<dbReference type="InParanoid" id="D5GDY9"/>
<proteinExistence type="predicted"/>
<protein>
    <submittedName>
        <fullName evidence="1">(Perigord truffle) hypothetical protein</fullName>
    </submittedName>
</protein>
<keyword evidence="2" id="KW-1185">Reference proteome</keyword>
<dbReference type="HOGENOM" id="CLU_3070384_0_0_1"/>
<organism evidence="1 2">
    <name type="scientific">Tuber melanosporum (strain Mel28)</name>
    <name type="common">Perigord black truffle</name>
    <dbReference type="NCBI Taxonomy" id="656061"/>
    <lineage>
        <taxon>Eukaryota</taxon>
        <taxon>Fungi</taxon>
        <taxon>Dikarya</taxon>
        <taxon>Ascomycota</taxon>
        <taxon>Pezizomycotina</taxon>
        <taxon>Pezizomycetes</taxon>
        <taxon>Pezizales</taxon>
        <taxon>Tuberaceae</taxon>
        <taxon>Tuber</taxon>
    </lineage>
</organism>
<dbReference type="AlphaFoldDB" id="D5GDY9"/>
<gene>
    <name evidence="1" type="ORF">GSTUM_00001106001</name>
</gene>
<sequence>MSNDKGQSIGVKFRKNDKHLTVPKYQLRDKEYSAPLILSSLETAYLFQPKHFA</sequence>
<dbReference type="EMBL" id="FN430155">
    <property type="protein sequence ID" value="CAZ82732.1"/>
    <property type="molecule type" value="Genomic_DNA"/>
</dbReference>
<dbReference type="GeneID" id="9184527"/>
<name>D5GDY9_TUBMM</name>
<dbReference type="RefSeq" id="XP_002838541.1">
    <property type="nucleotide sequence ID" value="XM_002838495.1"/>
</dbReference>
<dbReference type="KEGG" id="tml:GSTUM_00001106001"/>